<sequence length="86" mass="10199">MNFKMIANIPGSWTVQKQFEKVLEEILELKEAIALDDNKKILEEGLDVFQAILTLFKIIGIHNIREGLKEHNKKLRRRKWKLEKID</sequence>
<organism evidence="1 2">
    <name type="scientific">Clostridioides difficile</name>
    <name type="common">Peptoclostridium difficile</name>
    <dbReference type="NCBI Taxonomy" id="1496"/>
    <lineage>
        <taxon>Bacteria</taxon>
        <taxon>Bacillati</taxon>
        <taxon>Bacillota</taxon>
        <taxon>Clostridia</taxon>
        <taxon>Peptostreptococcales</taxon>
        <taxon>Peptostreptococcaceae</taxon>
        <taxon>Clostridioides</taxon>
    </lineage>
</organism>
<protein>
    <recommendedName>
        <fullName evidence="3">Nucleotide pyrophosphohydrolase</fullName>
    </recommendedName>
</protein>
<dbReference type="AlphaFoldDB" id="A0AAN5VNX2"/>
<evidence type="ECO:0000313" key="1">
    <source>
        <dbReference type="EMBL" id="HBH1543836.1"/>
    </source>
</evidence>
<proteinExistence type="predicted"/>
<reference evidence="1" key="2">
    <citation type="submission" date="2021-06" db="EMBL/GenBank/DDBJ databases">
        <authorList>
            <consortium name="NCBI Pathogen Detection Project"/>
        </authorList>
    </citation>
    <scope>NUCLEOTIDE SEQUENCE</scope>
    <source>
        <strain evidence="1">HN1000</strain>
    </source>
</reference>
<dbReference type="Proteomes" id="UP000878956">
    <property type="component" value="Unassembled WGS sequence"/>
</dbReference>
<name>A0AAN5VNX2_CLODI</name>
<comment type="caution">
    <text evidence="1">The sequence shown here is derived from an EMBL/GenBank/DDBJ whole genome shotgun (WGS) entry which is preliminary data.</text>
</comment>
<gene>
    <name evidence="1" type="ORF">KRM00_003371</name>
</gene>
<dbReference type="SUPFAM" id="SSF101386">
    <property type="entry name" value="all-alpha NTP pyrophosphatases"/>
    <property type="match status" value="1"/>
</dbReference>
<evidence type="ECO:0008006" key="3">
    <source>
        <dbReference type="Google" id="ProtNLM"/>
    </source>
</evidence>
<dbReference type="Gene3D" id="1.10.287.1080">
    <property type="entry name" value="MazG-like"/>
    <property type="match status" value="1"/>
</dbReference>
<evidence type="ECO:0000313" key="2">
    <source>
        <dbReference type="Proteomes" id="UP000878956"/>
    </source>
</evidence>
<dbReference type="RefSeq" id="WP_032508451.1">
    <property type="nucleotide sequence ID" value="NZ_BIOX01000054.1"/>
</dbReference>
<reference evidence="1" key="1">
    <citation type="journal article" date="2018" name="Genome Biol.">
        <title>SKESA: strategic k-mer extension for scrupulous assemblies.</title>
        <authorList>
            <person name="Souvorov A."/>
            <person name="Agarwala R."/>
            <person name="Lipman D.J."/>
        </authorList>
    </citation>
    <scope>NUCLEOTIDE SEQUENCE</scope>
    <source>
        <strain evidence="1">HN1000</strain>
    </source>
</reference>
<accession>A0AAN5VNX2</accession>
<dbReference type="EMBL" id="DAEPXK010000050">
    <property type="protein sequence ID" value="HBH1543836.1"/>
    <property type="molecule type" value="Genomic_DNA"/>
</dbReference>